<proteinExistence type="predicted"/>
<accession>A0A183F5Z5</accession>
<evidence type="ECO:0000256" key="1">
    <source>
        <dbReference type="SAM" id="MobiDB-lite"/>
    </source>
</evidence>
<protein>
    <submittedName>
        <fullName evidence="4">Movement protein</fullName>
    </submittedName>
</protein>
<keyword evidence="3" id="KW-1185">Reference proteome</keyword>
<dbReference type="OrthoDB" id="5876805at2759"/>
<dbReference type="AlphaFoldDB" id="A0A183F5Z5"/>
<reference evidence="2 3" key="1">
    <citation type="submission" date="2018-11" db="EMBL/GenBank/DDBJ databases">
        <authorList>
            <consortium name="Pathogen Informatics"/>
        </authorList>
    </citation>
    <scope>NUCLEOTIDE SEQUENCE [LARGE SCALE GENOMIC DNA]</scope>
</reference>
<feature type="compositionally biased region" description="Basic and acidic residues" evidence="1">
    <location>
        <begin position="21"/>
        <end position="39"/>
    </location>
</feature>
<dbReference type="WBParaSite" id="HPBE_0000158701-mRNA-1">
    <property type="protein sequence ID" value="HPBE_0000158701-mRNA-1"/>
    <property type="gene ID" value="HPBE_0000158701"/>
</dbReference>
<evidence type="ECO:0000313" key="2">
    <source>
        <dbReference type="EMBL" id="VDO20108.1"/>
    </source>
</evidence>
<dbReference type="EMBL" id="UZAH01001822">
    <property type="protein sequence ID" value="VDO20108.1"/>
    <property type="molecule type" value="Genomic_DNA"/>
</dbReference>
<feature type="region of interest" description="Disordered" evidence="1">
    <location>
        <begin position="1"/>
        <end position="39"/>
    </location>
</feature>
<name>A0A183F5Z5_HELPZ</name>
<evidence type="ECO:0000313" key="4">
    <source>
        <dbReference type="WBParaSite" id="HPBE_0000158701-mRNA-1"/>
    </source>
</evidence>
<sequence length="252" mass="28763">DEPPPNSPQGGEASSDAPPRPSKDEAVDRRRVRGKKESLPEDIRRQFTAEIRATLMQHKMKIALKKLKEPQPVAYDLAAEMHEILKLSVGQRVCFVNYVEAEVAVLDQPHYLRNAIWFTAVCEKCADEQQQLIPVRYNYRLLFPAVYRRQNGSYGELKLGIARAVWAAVPGSGDHLAAKSVEELYTEQDLRTFVRKLNYILLFTEAVMKRMRICDVEGRIKNLNKESGAITLFVDACKFRDKKDPKGEIVYV</sequence>
<gene>
    <name evidence="2" type="ORF">HPBE_LOCUS1588</name>
</gene>
<evidence type="ECO:0000313" key="3">
    <source>
        <dbReference type="Proteomes" id="UP000050761"/>
    </source>
</evidence>
<reference evidence="4" key="2">
    <citation type="submission" date="2019-09" db="UniProtKB">
        <authorList>
            <consortium name="WormBaseParasite"/>
        </authorList>
    </citation>
    <scope>IDENTIFICATION</scope>
</reference>
<organism evidence="3 4">
    <name type="scientific">Heligmosomoides polygyrus</name>
    <name type="common">Parasitic roundworm</name>
    <dbReference type="NCBI Taxonomy" id="6339"/>
    <lineage>
        <taxon>Eukaryota</taxon>
        <taxon>Metazoa</taxon>
        <taxon>Ecdysozoa</taxon>
        <taxon>Nematoda</taxon>
        <taxon>Chromadorea</taxon>
        <taxon>Rhabditida</taxon>
        <taxon>Rhabditina</taxon>
        <taxon>Rhabditomorpha</taxon>
        <taxon>Strongyloidea</taxon>
        <taxon>Heligmosomidae</taxon>
        <taxon>Heligmosomoides</taxon>
    </lineage>
</organism>
<accession>A0A3P7WQX4</accession>
<dbReference type="Proteomes" id="UP000050761">
    <property type="component" value="Unassembled WGS sequence"/>
</dbReference>